<keyword evidence="1" id="KW-0812">Transmembrane</keyword>
<dbReference type="EMBL" id="BK016244">
    <property type="protein sequence ID" value="DAG04564.1"/>
    <property type="molecule type" value="Genomic_DNA"/>
</dbReference>
<sequence>MRSISSAIISFVIFYIGLCLPKDERKQRMTRGCLFCLSFIMLIIAFTLMILGL</sequence>
<feature type="transmembrane region" description="Helical" evidence="1">
    <location>
        <begin position="33"/>
        <end position="52"/>
    </location>
</feature>
<accession>A0A8S5VCW6</accession>
<protein>
    <submittedName>
        <fullName evidence="2">Uncharacterized protein</fullName>
    </submittedName>
</protein>
<name>A0A8S5VCW6_9CAUD</name>
<evidence type="ECO:0000313" key="2">
    <source>
        <dbReference type="EMBL" id="DAG04564.1"/>
    </source>
</evidence>
<keyword evidence="1" id="KW-1133">Transmembrane helix</keyword>
<reference evidence="2" key="1">
    <citation type="journal article" date="2021" name="Proc. Natl. Acad. Sci. U.S.A.">
        <title>A Catalog of Tens of Thousands of Viruses from Human Metagenomes Reveals Hidden Associations with Chronic Diseases.</title>
        <authorList>
            <person name="Tisza M.J."/>
            <person name="Buck C.B."/>
        </authorList>
    </citation>
    <scope>NUCLEOTIDE SEQUENCE</scope>
    <source>
        <strain evidence="2">CtDXu9</strain>
    </source>
</reference>
<proteinExistence type="predicted"/>
<organism evidence="2">
    <name type="scientific">Siphoviridae sp. ctDXu9</name>
    <dbReference type="NCBI Taxonomy" id="2825387"/>
    <lineage>
        <taxon>Viruses</taxon>
        <taxon>Duplodnaviria</taxon>
        <taxon>Heunggongvirae</taxon>
        <taxon>Uroviricota</taxon>
        <taxon>Caudoviricetes</taxon>
    </lineage>
</organism>
<evidence type="ECO:0000256" key="1">
    <source>
        <dbReference type="SAM" id="Phobius"/>
    </source>
</evidence>
<keyword evidence="1" id="KW-0472">Membrane</keyword>
<feature type="transmembrane region" description="Helical" evidence="1">
    <location>
        <begin position="6"/>
        <end position="21"/>
    </location>
</feature>